<keyword evidence="2" id="KW-0378">Hydrolase</keyword>
<dbReference type="InterPro" id="IPR029058">
    <property type="entry name" value="AB_hydrolase_fold"/>
</dbReference>
<dbReference type="AlphaFoldDB" id="A0AAW4Q0G9"/>
<sequence length="243" mass="26402">MGDGETVWEQLLPSLTDQFTCYAMSMRSRGLSGESSDHSPERLVEDITSFVESVGEPVRLMGWSAGGIYALATAETTDAVSAVAAYEPPAVELMSEDDAGRMMATITRMATVAEEGRMADAVRTWFEFVATDDELAEASSVGLFEALAPNVLVQLREFPQVFESEWASPTDPSELANISVPVLLLHGTQTIPDPWFIDSVCHVDEHVADSRMREITGAGHLGPILEPEAVADELERFFEESAG</sequence>
<dbReference type="PANTHER" id="PTHR43798">
    <property type="entry name" value="MONOACYLGLYCEROL LIPASE"/>
    <property type="match status" value="1"/>
</dbReference>
<protein>
    <submittedName>
        <fullName evidence="2">Alpha/beta hydrolase</fullName>
    </submittedName>
</protein>
<dbReference type="Gene3D" id="3.40.50.1820">
    <property type="entry name" value="alpha/beta hydrolase"/>
    <property type="match status" value="1"/>
</dbReference>
<keyword evidence="3" id="KW-1185">Reference proteome</keyword>
<accession>A0AAW4Q0G9</accession>
<dbReference type="Pfam" id="PF12697">
    <property type="entry name" value="Abhydrolase_6"/>
    <property type="match status" value="1"/>
</dbReference>
<evidence type="ECO:0000313" key="2">
    <source>
        <dbReference type="EMBL" id="MBX0325962.1"/>
    </source>
</evidence>
<comment type="caution">
    <text evidence="2">The sequence shown here is derived from an EMBL/GenBank/DDBJ whole genome shotgun (WGS) entry which is preliminary data.</text>
</comment>
<gene>
    <name evidence="2" type="ORF">EGH21_23380</name>
</gene>
<dbReference type="InterPro" id="IPR000073">
    <property type="entry name" value="AB_hydrolase_1"/>
</dbReference>
<feature type="domain" description="AB hydrolase-1" evidence="1">
    <location>
        <begin position="3"/>
        <end position="232"/>
    </location>
</feature>
<dbReference type="SUPFAM" id="SSF53474">
    <property type="entry name" value="alpha/beta-Hydrolases"/>
    <property type="match status" value="1"/>
</dbReference>
<name>A0AAW4Q0G9_9EURY</name>
<dbReference type="Proteomes" id="UP001430377">
    <property type="component" value="Unassembled WGS sequence"/>
</dbReference>
<reference evidence="2 3" key="1">
    <citation type="submission" date="2021-06" db="EMBL/GenBank/DDBJ databases">
        <title>Halomicroarcula sp. a new haloarchaeum isolated from saline soil.</title>
        <authorList>
            <person name="Duran-Viseras A."/>
            <person name="Sanchez-Porro C."/>
            <person name="Ventosa A."/>
        </authorList>
    </citation>
    <scope>NUCLEOTIDE SEQUENCE [LARGE SCALE GENOMIC DNA]</scope>
    <source>
        <strain evidence="2 3">F13</strain>
    </source>
</reference>
<organism evidence="2 3">
    <name type="scientific">Haloarcula rubra</name>
    <dbReference type="NCBI Taxonomy" id="2487747"/>
    <lineage>
        <taxon>Archaea</taxon>
        <taxon>Methanobacteriati</taxon>
        <taxon>Methanobacteriota</taxon>
        <taxon>Stenosarchaea group</taxon>
        <taxon>Halobacteria</taxon>
        <taxon>Halobacteriales</taxon>
        <taxon>Haloarculaceae</taxon>
        <taxon>Haloarcula</taxon>
    </lineage>
</organism>
<dbReference type="EMBL" id="RKLR01000024">
    <property type="protein sequence ID" value="MBX0325962.1"/>
    <property type="molecule type" value="Genomic_DNA"/>
</dbReference>
<evidence type="ECO:0000259" key="1">
    <source>
        <dbReference type="Pfam" id="PF12697"/>
    </source>
</evidence>
<dbReference type="InterPro" id="IPR050266">
    <property type="entry name" value="AB_hydrolase_sf"/>
</dbReference>
<dbReference type="GO" id="GO:0016787">
    <property type="term" value="F:hydrolase activity"/>
    <property type="evidence" value="ECO:0007669"/>
    <property type="project" value="UniProtKB-KW"/>
</dbReference>
<proteinExistence type="predicted"/>
<evidence type="ECO:0000313" key="3">
    <source>
        <dbReference type="Proteomes" id="UP001430377"/>
    </source>
</evidence>